<dbReference type="EMBL" id="SRYB01000004">
    <property type="protein sequence ID" value="TGY80032.1"/>
    <property type="molecule type" value="Genomic_DNA"/>
</dbReference>
<evidence type="ECO:0000313" key="1">
    <source>
        <dbReference type="EMBL" id="TGY80032.1"/>
    </source>
</evidence>
<protein>
    <submittedName>
        <fullName evidence="1">Tetratricopeptide repeat protein</fullName>
    </submittedName>
</protein>
<dbReference type="Proteomes" id="UP000306319">
    <property type="component" value="Unassembled WGS sequence"/>
</dbReference>
<accession>A0AC61RIY4</accession>
<evidence type="ECO:0000313" key="2">
    <source>
        <dbReference type="Proteomes" id="UP000306319"/>
    </source>
</evidence>
<reference evidence="1" key="1">
    <citation type="submission" date="2019-04" db="EMBL/GenBank/DDBJ databases">
        <title>Microbes associate with the intestines of laboratory mice.</title>
        <authorList>
            <person name="Navarre W."/>
            <person name="Wong E."/>
            <person name="Huang K."/>
            <person name="Tropini C."/>
            <person name="Ng K."/>
            <person name="Yu B."/>
        </authorList>
    </citation>
    <scope>NUCLEOTIDE SEQUENCE</scope>
    <source>
        <strain evidence="1">NM04_E33</strain>
    </source>
</reference>
<keyword evidence="2" id="KW-1185">Reference proteome</keyword>
<comment type="caution">
    <text evidence="1">The sequence shown here is derived from an EMBL/GenBank/DDBJ whole genome shotgun (WGS) entry which is preliminary data.</text>
</comment>
<organism evidence="1 2">
    <name type="scientific">Lepagella muris</name>
    <dbReference type="NCBI Taxonomy" id="3032870"/>
    <lineage>
        <taxon>Bacteria</taxon>
        <taxon>Pseudomonadati</taxon>
        <taxon>Bacteroidota</taxon>
        <taxon>Bacteroidia</taxon>
        <taxon>Bacteroidales</taxon>
        <taxon>Muribaculaceae</taxon>
        <taxon>Lepagella</taxon>
    </lineage>
</organism>
<proteinExistence type="predicted"/>
<sequence length="589" mass="67767">MRHTLLYILLPVLVLLSVILTCCDRAEDQRLLRVERIVNDSLESATALFESINPDSLSERDRYLHDFLSVKIADKNYVTHTSDSLILRVIDHEESHKGDGRYAEALYYGGRVYSDLGDYPTFLKYFQQSLELLPEDTDNLRLRSTVLSQTGSLLESLRLFNEAIPYIKSSLDISHRLGDSVNAIYDLQLLGALYLRAEQFEEAEKYLGESIAEMSGSNAQLLPISKMYLAQVKYRKGEIDSALNLIRDTPDNVSDECRNYALITASKVYLAAEKYDSAFIYAKELISSDMQMNKTDGYHFLLSELNDRLDTDSLLQYVLNYRDFIESTYDENEAQLTINQQNLYNYQLHDQARQKAEQHNIRLHYWIGGCVFVIMAMGIALLSFKNREQKHIMDHQKALRNIEKLKRELSIIKDSVQEDNVWKDTSPEITDDTELDMEEDIPEDTESDTLKGLRVQLRKELRDLYEQSTHHKTVSPTILQSEAYKSLQDLISAKKIIKDKNKLWVELERVVLESSPKFKENLNLLTLGKLNVADFQTALLIKCGIKPVEMEILLGRTHGALVSRRQTLGLKVFDEKTSIKIIDGIIRLL</sequence>
<name>A0AC61RIY4_9BACT</name>
<gene>
    <name evidence="1" type="ORF">E5331_04405</name>
</gene>